<sequence>MTSPAEKIGTEAPESRVAGNGGVKPPSATTKARRSQPVAVHRNGFALLGAALLCTAVWTTLPLTASQPQPSEEAETAEFTLSIEPNVRHAEYIAASGNSGSGIAAKPKHQKIRQVSSQFESTSVNSGHSFGAPLTASQRSSGVSSARWSSDFEAANLTAANGRRPRPISVLPNQHGSNQLAGPTLDAAFDDSISIMPRGKDGPSNVASPLITNHGARSVEANRREAANVQQRTASPAISVLPGERDMGSRLQSGHSHEVRPVSVLPSSAAETDARQQIAEGDADLRFSQLPGEADSAPPRRSPATAGHSFLTPDRSSETQAAAATDSRPVHVPPSSQTHTIGQASTSNVAENEDPMPYSVLPQRYGTTDAPRASRPTMTAGHAGLQIPNADAPPATTLAAPSTNSTFPSQPFASNQSGFAASDSSHLGADRRSLLWWEERIGQPILTGRHALPMSLQQALGLALTEAPELKVLNSDWFIQQAEVDRLDAAFDWTTFAETIWNRDSNPVGSTLDGAAQQLRSRTLSSRSGVKRLSRDGSEFELAQNFGTKSSNSQFISPNYQGTSRITFDYQRPLLQGAGEHYNTSAVRLAEIGKDTAYDRLQAGIQDHLLEVASSYWALVLRRGQYLQAVTSLQRATQIADEMAGRIEVDVTPAMMDRARSEVATRKASSIEARHDIVRAQDALLRLIYGSRFTDFVNQEVLPETLPMRQCQPMQPEQQIEKALHERSEIHEAIREIKAASVRFDVAANEILPVLDMVLTGYVAGLRGNSNIGQAWLDQFQRAEPGVGIGFNFEIPYRNRAAQAKAEQGHVAIRRMQAQLEATIGMVTEDVRNQVIQRNKYGAVLAQQKEALDRANKILKYTETRRAVLADGVAVADLYLENLLQMQARLQSAEFAYLESQVRYSLADNALLRATSQIDTIAKPGSPGGRLAW</sequence>
<evidence type="ECO:0000256" key="5">
    <source>
        <dbReference type="ARBA" id="ARBA00023237"/>
    </source>
</evidence>
<dbReference type="GO" id="GO:0009279">
    <property type="term" value="C:cell outer membrane"/>
    <property type="evidence" value="ECO:0007669"/>
    <property type="project" value="UniProtKB-SubCell"/>
</dbReference>
<dbReference type="Gene3D" id="1.20.1600.10">
    <property type="entry name" value="Outer membrane efflux proteins (OEP)"/>
    <property type="match status" value="1"/>
</dbReference>
<dbReference type="PANTHER" id="PTHR30026">
    <property type="entry name" value="OUTER MEMBRANE PROTEIN TOLC"/>
    <property type="match status" value="1"/>
</dbReference>
<reference evidence="7 8" key="1">
    <citation type="journal article" date="2016" name="Front. Microbiol.">
        <title>Fuerstia marisgermanicae gen. nov., sp. nov., an Unusual Member of the Phylum Planctomycetes from the German Wadden Sea.</title>
        <authorList>
            <person name="Kohn T."/>
            <person name="Heuer A."/>
            <person name="Jogler M."/>
            <person name="Vollmers J."/>
            <person name="Boedeker C."/>
            <person name="Bunk B."/>
            <person name="Rast P."/>
            <person name="Borchert D."/>
            <person name="Glockner I."/>
            <person name="Freese H.M."/>
            <person name="Klenk H.P."/>
            <person name="Overmann J."/>
            <person name="Kaster A.K."/>
            <person name="Rohde M."/>
            <person name="Wiegand S."/>
            <person name="Jogler C."/>
        </authorList>
    </citation>
    <scope>NUCLEOTIDE SEQUENCE [LARGE SCALE GENOMIC DNA]</scope>
    <source>
        <strain evidence="7 8">NH11</strain>
    </source>
</reference>
<dbReference type="STRING" id="1891926.Fuma_02236"/>
<proteinExistence type="predicted"/>
<keyword evidence="5" id="KW-0998">Cell outer membrane</keyword>
<evidence type="ECO:0000256" key="6">
    <source>
        <dbReference type="SAM" id="MobiDB-lite"/>
    </source>
</evidence>
<evidence type="ECO:0000256" key="1">
    <source>
        <dbReference type="ARBA" id="ARBA00004442"/>
    </source>
</evidence>
<evidence type="ECO:0000256" key="2">
    <source>
        <dbReference type="ARBA" id="ARBA00022452"/>
    </source>
</evidence>
<dbReference type="AlphaFoldDB" id="A0A1P8WEX5"/>
<feature type="compositionally biased region" description="Polar residues" evidence="6">
    <location>
        <begin position="334"/>
        <end position="350"/>
    </location>
</feature>
<feature type="compositionally biased region" description="Polar residues" evidence="6">
    <location>
        <begin position="407"/>
        <end position="424"/>
    </location>
</feature>
<dbReference type="InterPro" id="IPR051906">
    <property type="entry name" value="TolC-like"/>
</dbReference>
<keyword evidence="4" id="KW-0472">Membrane</keyword>
<dbReference type="OrthoDB" id="234964at2"/>
<dbReference type="Proteomes" id="UP000187735">
    <property type="component" value="Chromosome"/>
</dbReference>
<name>A0A1P8WEX5_9PLAN</name>
<organism evidence="7 8">
    <name type="scientific">Fuerstiella marisgermanici</name>
    <dbReference type="NCBI Taxonomy" id="1891926"/>
    <lineage>
        <taxon>Bacteria</taxon>
        <taxon>Pseudomonadati</taxon>
        <taxon>Planctomycetota</taxon>
        <taxon>Planctomycetia</taxon>
        <taxon>Planctomycetales</taxon>
        <taxon>Planctomycetaceae</taxon>
        <taxon>Fuerstiella</taxon>
    </lineage>
</organism>
<evidence type="ECO:0000256" key="4">
    <source>
        <dbReference type="ARBA" id="ARBA00023136"/>
    </source>
</evidence>
<evidence type="ECO:0000313" key="8">
    <source>
        <dbReference type="Proteomes" id="UP000187735"/>
    </source>
</evidence>
<keyword evidence="3" id="KW-0812">Transmembrane</keyword>
<protein>
    <submittedName>
        <fullName evidence="7">Outer membrane efflux protein</fullName>
    </submittedName>
</protein>
<dbReference type="PANTHER" id="PTHR30026:SF23">
    <property type="entry name" value="TO APRF-PUTATIVE OUTER MEMBRANE EFFLUX PROTEIN OR SECRETED ALKALINE PHOSPHATASE-RELATED"/>
    <property type="match status" value="1"/>
</dbReference>
<evidence type="ECO:0000313" key="7">
    <source>
        <dbReference type="EMBL" id="APZ92625.1"/>
    </source>
</evidence>
<dbReference type="GO" id="GO:1990281">
    <property type="term" value="C:efflux pump complex"/>
    <property type="evidence" value="ECO:0007669"/>
    <property type="project" value="TreeGrafter"/>
</dbReference>
<dbReference type="RefSeq" id="WP_077024225.1">
    <property type="nucleotide sequence ID" value="NZ_CP017641.1"/>
</dbReference>
<evidence type="ECO:0000256" key="3">
    <source>
        <dbReference type="ARBA" id="ARBA00022692"/>
    </source>
</evidence>
<feature type="compositionally biased region" description="Polar residues" evidence="6">
    <location>
        <begin position="171"/>
        <end position="181"/>
    </location>
</feature>
<comment type="subcellular location">
    <subcellularLocation>
        <location evidence="1">Cell outer membrane</location>
    </subcellularLocation>
</comment>
<feature type="region of interest" description="Disordered" evidence="6">
    <location>
        <begin position="98"/>
        <end position="117"/>
    </location>
</feature>
<feature type="region of interest" description="Disordered" evidence="6">
    <location>
        <begin position="158"/>
        <end position="184"/>
    </location>
</feature>
<accession>A0A1P8WEX5</accession>
<feature type="region of interest" description="Disordered" evidence="6">
    <location>
        <begin position="221"/>
        <end position="275"/>
    </location>
</feature>
<keyword evidence="2" id="KW-1134">Transmembrane beta strand</keyword>
<feature type="region of interest" description="Disordered" evidence="6">
    <location>
        <begin position="1"/>
        <end position="36"/>
    </location>
</feature>
<dbReference type="EMBL" id="CP017641">
    <property type="protein sequence ID" value="APZ92625.1"/>
    <property type="molecule type" value="Genomic_DNA"/>
</dbReference>
<feature type="region of interest" description="Disordered" evidence="6">
    <location>
        <begin position="393"/>
        <end position="424"/>
    </location>
</feature>
<dbReference type="SUPFAM" id="SSF56954">
    <property type="entry name" value="Outer membrane efflux proteins (OEP)"/>
    <property type="match status" value="1"/>
</dbReference>
<feature type="compositionally biased region" description="Low complexity" evidence="6">
    <location>
        <begin position="393"/>
        <end position="406"/>
    </location>
</feature>
<gene>
    <name evidence="7" type="ORF">Fuma_02236</name>
</gene>
<dbReference type="KEGG" id="fmr:Fuma_02236"/>
<feature type="region of interest" description="Disordered" evidence="6">
    <location>
        <begin position="289"/>
        <end position="381"/>
    </location>
</feature>
<keyword evidence="8" id="KW-1185">Reference proteome</keyword>
<dbReference type="GO" id="GO:0015288">
    <property type="term" value="F:porin activity"/>
    <property type="evidence" value="ECO:0007669"/>
    <property type="project" value="TreeGrafter"/>
</dbReference>
<dbReference type="GO" id="GO:0015562">
    <property type="term" value="F:efflux transmembrane transporter activity"/>
    <property type="evidence" value="ECO:0007669"/>
    <property type="project" value="InterPro"/>
</dbReference>